<evidence type="ECO:0000256" key="1">
    <source>
        <dbReference type="SAM" id="MobiDB-lite"/>
    </source>
</evidence>
<reference evidence="2" key="2">
    <citation type="journal article" date="2015" name="Fish Shellfish Immunol.">
        <title>Early steps in the European eel (Anguilla anguilla)-Vibrio vulnificus interaction in the gills: Role of the RtxA13 toxin.</title>
        <authorList>
            <person name="Callol A."/>
            <person name="Pajuelo D."/>
            <person name="Ebbesson L."/>
            <person name="Teles M."/>
            <person name="MacKenzie S."/>
            <person name="Amaro C."/>
        </authorList>
    </citation>
    <scope>NUCLEOTIDE SEQUENCE</scope>
</reference>
<feature type="region of interest" description="Disordered" evidence="1">
    <location>
        <begin position="1"/>
        <end position="50"/>
    </location>
</feature>
<sequence length="50" mass="5788">MLKSVIRGPRSSPSTCVSQNGPTTDNQRTQTERKRMNYKKQEKLFNTTSR</sequence>
<protein>
    <submittedName>
        <fullName evidence="2">Uncharacterized protein</fullName>
    </submittedName>
</protein>
<name>A0A0E9SZI7_ANGAN</name>
<feature type="compositionally biased region" description="Basic and acidic residues" evidence="1">
    <location>
        <begin position="30"/>
        <end position="43"/>
    </location>
</feature>
<dbReference type="EMBL" id="GBXM01062664">
    <property type="protein sequence ID" value="JAH45913.1"/>
    <property type="molecule type" value="Transcribed_RNA"/>
</dbReference>
<feature type="compositionally biased region" description="Polar residues" evidence="1">
    <location>
        <begin position="11"/>
        <end position="29"/>
    </location>
</feature>
<accession>A0A0E9SZI7</accession>
<reference evidence="2" key="1">
    <citation type="submission" date="2014-11" db="EMBL/GenBank/DDBJ databases">
        <authorList>
            <person name="Amaro Gonzalez C."/>
        </authorList>
    </citation>
    <scope>NUCLEOTIDE SEQUENCE</scope>
</reference>
<organism evidence="2">
    <name type="scientific">Anguilla anguilla</name>
    <name type="common">European freshwater eel</name>
    <name type="synonym">Muraena anguilla</name>
    <dbReference type="NCBI Taxonomy" id="7936"/>
    <lineage>
        <taxon>Eukaryota</taxon>
        <taxon>Metazoa</taxon>
        <taxon>Chordata</taxon>
        <taxon>Craniata</taxon>
        <taxon>Vertebrata</taxon>
        <taxon>Euteleostomi</taxon>
        <taxon>Actinopterygii</taxon>
        <taxon>Neopterygii</taxon>
        <taxon>Teleostei</taxon>
        <taxon>Anguilliformes</taxon>
        <taxon>Anguillidae</taxon>
        <taxon>Anguilla</taxon>
    </lineage>
</organism>
<dbReference type="AlphaFoldDB" id="A0A0E9SZI7"/>
<evidence type="ECO:0000313" key="2">
    <source>
        <dbReference type="EMBL" id="JAH45913.1"/>
    </source>
</evidence>
<proteinExistence type="predicted"/>